<dbReference type="OrthoDB" id="10254527at2759"/>
<dbReference type="Pfam" id="PF03465">
    <property type="entry name" value="eRF1_3"/>
    <property type="match status" value="1"/>
</dbReference>
<dbReference type="InterPro" id="IPR005142">
    <property type="entry name" value="eRF1_3"/>
</dbReference>
<dbReference type="STRING" id="180498.A0A067L7M2"/>
<dbReference type="AlphaFoldDB" id="A0A067L7M2"/>
<protein>
    <recommendedName>
        <fullName evidence="5">eRF1 domain-containing protein</fullName>
    </recommendedName>
</protein>
<dbReference type="GO" id="GO:0005737">
    <property type="term" value="C:cytoplasm"/>
    <property type="evidence" value="ECO:0007669"/>
    <property type="project" value="UniProtKB-SubCell"/>
</dbReference>
<keyword evidence="3" id="KW-0963">Cytoplasm</keyword>
<organism evidence="6 7">
    <name type="scientific">Jatropha curcas</name>
    <name type="common">Barbados nut</name>
    <dbReference type="NCBI Taxonomy" id="180498"/>
    <lineage>
        <taxon>Eukaryota</taxon>
        <taxon>Viridiplantae</taxon>
        <taxon>Streptophyta</taxon>
        <taxon>Embryophyta</taxon>
        <taxon>Tracheophyta</taxon>
        <taxon>Spermatophyta</taxon>
        <taxon>Magnoliopsida</taxon>
        <taxon>eudicotyledons</taxon>
        <taxon>Gunneridae</taxon>
        <taxon>Pentapetalae</taxon>
        <taxon>rosids</taxon>
        <taxon>fabids</taxon>
        <taxon>Malpighiales</taxon>
        <taxon>Euphorbiaceae</taxon>
        <taxon>Crotonoideae</taxon>
        <taxon>Jatropheae</taxon>
        <taxon>Jatropha</taxon>
    </lineage>
</organism>
<dbReference type="PANTHER" id="PTHR10113">
    <property type="entry name" value="PEPTIDE CHAIN RELEASE FACTOR SUBUNIT 1"/>
    <property type="match status" value="1"/>
</dbReference>
<dbReference type="Gene3D" id="3.30.1330.30">
    <property type="match status" value="1"/>
</dbReference>
<keyword evidence="7" id="KW-1185">Reference proteome</keyword>
<proteinExistence type="inferred from homology"/>
<sequence length="137" mass="15687">MEIDQDSGKFFYGLNDTMNALEMGAIKILIIWEDLDMNRFVLKNSKTNGIVIKILNKEEEADKQNFEDLTNSADLEIQERMTLVEWLLDEYKKFGCSLEIVTDKSHEGSQFCEGFGGIGGILRYQLDVGLLDEDYSE</sequence>
<dbReference type="Proteomes" id="UP000027138">
    <property type="component" value="Unassembled WGS sequence"/>
</dbReference>
<evidence type="ECO:0000313" key="7">
    <source>
        <dbReference type="Proteomes" id="UP000027138"/>
    </source>
</evidence>
<dbReference type="SUPFAM" id="SSF55315">
    <property type="entry name" value="L30e-like"/>
    <property type="match status" value="1"/>
</dbReference>
<name>A0A067L7M2_JATCU</name>
<evidence type="ECO:0000313" key="6">
    <source>
        <dbReference type="EMBL" id="KDP43198.1"/>
    </source>
</evidence>
<comment type="similarity">
    <text evidence="2">Belongs to the eukaryotic release factor 1 family.</text>
</comment>
<comment type="subcellular location">
    <subcellularLocation>
        <location evidence="1">Cytoplasm</location>
    </subcellularLocation>
</comment>
<evidence type="ECO:0000259" key="5">
    <source>
        <dbReference type="Pfam" id="PF03465"/>
    </source>
</evidence>
<dbReference type="InterPro" id="IPR029064">
    <property type="entry name" value="Ribosomal_eL30-like_sf"/>
</dbReference>
<evidence type="ECO:0000256" key="1">
    <source>
        <dbReference type="ARBA" id="ARBA00004496"/>
    </source>
</evidence>
<feature type="domain" description="eRF1" evidence="5">
    <location>
        <begin position="2"/>
        <end position="126"/>
    </location>
</feature>
<dbReference type="EMBL" id="KK914277">
    <property type="protein sequence ID" value="KDP43198.1"/>
    <property type="molecule type" value="Genomic_DNA"/>
</dbReference>
<evidence type="ECO:0000256" key="2">
    <source>
        <dbReference type="ARBA" id="ARBA00005326"/>
    </source>
</evidence>
<gene>
    <name evidence="6" type="ORF">JCGZ_22750</name>
</gene>
<reference evidence="6 7" key="1">
    <citation type="journal article" date="2014" name="PLoS ONE">
        <title>Global Analysis of Gene Expression Profiles in Physic Nut (Jatropha curcas L.) Seedlings Exposed to Salt Stress.</title>
        <authorList>
            <person name="Zhang L."/>
            <person name="Zhang C."/>
            <person name="Wu P."/>
            <person name="Chen Y."/>
            <person name="Li M."/>
            <person name="Jiang H."/>
            <person name="Wu G."/>
        </authorList>
    </citation>
    <scope>NUCLEOTIDE SEQUENCE [LARGE SCALE GENOMIC DNA]</scope>
    <source>
        <strain evidence="7">cv. GZQX0401</strain>
        <tissue evidence="6">Young leaves</tissue>
    </source>
</reference>
<accession>A0A067L7M2</accession>
<dbReference type="InterPro" id="IPR004403">
    <property type="entry name" value="Peptide_chain-rel_eRF1/aRF1"/>
</dbReference>
<keyword evidence="4" id="KW-0648">Protein biosynthesis</keyword>
<evidence type="ECO:0000256" key="3">
    <source>
        <dbReference type="ARBA" id="ARBA00022490"/>
    </source>
</evidence>
<evidence type="ECO:0000256" key="4">
    <source>
        <dbReference type="ARBA" id="ARBA00022917"/>
    </source>
</evidence>
<dbReference type="FunFam" id="3.30.1330.30:FF:000006">
    <property type="entry name" value="Peptide chain release factor subunit 1"/>
    <property type="match status" value="1"/>
</dbReference>
<dbReference type="GO" id="GO:0003747">
    <property type="term" value="F:translation release factor activity"/>
    <property type="evidence" value="ECO:0007669"/>
    <property type="project" value="InterPro"/>
</dbReference>